<comment type="similarity">
    <text evidence="7">Belongs to the binding-protein-dependent transport system permease family.</text>
</comment>
<feature type="transmembrane region" description="Helical" evidence="7">
    <location>
        <begin position="192"/>
        <end position="213"/>
    </location>
</feature>
<reference evidence="9 10" key="1">
    <citation type="submission" date="2016-11" db="EMBL/GenBank/DDBJ databases">
        <authorList>
            <person name="Varghese N."/>
            <person name="Submissions S."/>
        </authorList>
    </citation>
    <scope>NUCLEOTIDE SEQUENCE [LARGE SCALE GENOMIC DNA]</scope>
    <source>
        <strain evidence="9 10">DSM 21988</strain>
    </source>
</reference>
<accession>A0ABY1INE2</accession>
<protein>
    <submittedName>
        <fullName evidence="9">Peptide/nickel transport system permease protein</fullName>
    </submittedName>
</protein>
<sequence>MRAQSPFTIAAAVILAGLLVISIFAGVIAPYDPTAAVGSVWEPPSDMYRLGTDSIGRDMFSRIVWGAQITFLVAIAATLLAFLIGGTLGFIAAVRGGWVDQVLSRLNDLLMAIPTLILALVVLAVLPKTITVLILVVATLESTRVFRVSRSIASEIAVMDFVEVARARGEGWTYIIVQEMLPNALSPLLAELGLRFAFSVLFLSSLSFLGLGIQPPLADWGMLVKENKDGLMFGIATALIPGAAISLLAISVNLVVDGLINHTSRLKRRSA</sequence>
<comment type="subcellular location">
    <subcellularLocation>
        <location evidence="1 7">Cell membrane</location>
        <topology evidence="1 7">Multi-pass membrane protein</topology>
    </subcellularLocation>
</comment>
<feature type="domain" description="ABC transmembrane type-1" evidence="8">
    <location>
        <begin position="67"/>
        <end position="256"/>
    </location>
</feature>
<gene>
    <name evidence="9" type="ORF">SAMN02745911_2893</name>
</gene>
<dbReference type="RefSeq" id="WP_060606328.1">
    <property type="nucleotide sequence ID" value="NZ_FQZC01000003.1"/>
</dbReference>
<feature type="transmembrane region" description="Helical" evidence="7">
    <location>
        <begin position="113"/>
        <end position="140"/>
    </location>
</feature>
<feature type="transmembrane region" description="Helical" evidence="7">
    <location>
        <begin position="6"/>
        <end position="29"/>
    </location>
</feature>
<keyword evidence="4 7" id="KW-0812">Transmembrane</keyword>
<dbReference type="InterPro" id="IPR035906">
    <property type="entry name" value="MetI-like_sf"/>
</dbReference>
<evidence type="ECO:0000313" key="10">
    <source>
        <dbReference type="Proteomes" id="UP000184290"/>
    </source>
</evidence>
<proteinExistence type="inferred from homology"/>
<evidence type="ECO:0000256" key="1">
    <source>
        <dbReference type="ARBA" id="ARBA00004651"/>
    </source>
</evidence>
<dbReference type="PANTHER" id="PTHR43386">
    <property type="entry name" value="OLIGOPEPTIDE TRANSPORT SYSTEM PERMEASE PROTEIN APPC"/>
    <property type="match status" value="1"/>
</dbReference>
<dbReference type="Proteomes" id="UP000184290">
    <property type="component" value="Unassembled WGS sequence"/>
</dbReference>
<feature type="transmembrane region" description="Helical" evidence="7">
    <location>
        <begin position="69"/>
        <end position="93"/>
    </location>
</feature>
<evidence type="ECO:0000256" key="6">
    <source>
        <dbReference type="ARBA" id="ARBA00023136"/>
    </source>
</evidence>
<keyword evidence="6 7" id="KW-0472">Membrane</keyword>
<keyword evidence="3" id="KW-1003">Cell membrane</keyword>
<keyword evidence="10" id="KW-1185">Reference proteome</keyword>
<keyword evidence="5 7" id="KW-1133">Transmembrane helix</keyword>
<dbReference type="PANTHER" id="PTHR43386:SF25">
    <property type="entry name" value="PEPTIDE ABC TRANSPORTER PERMEASE PROTEIN"/>
    <property type="match status" value="1"/>
</dbReference>
<evidence type="ECO:0000259" key="8">
    <source>
        <dbReference type="PROSITE" id="PS50928"/>
    </source>
</evidence>
<dbReference type="InterPro" id="IPR050366">
    <property type="entry name" value="BP-dependent_transpt_permease"/>
</dbReference>
<dbReference type="SUPFAM" id="SSF161098">
    <property type="entry name" value="MetI-like"/>
    <property type="match status" value="1"/>
</dbReference>
<dbReference type="Pfam" id="PF00528">
    <property type="entry name" value="BPD_transp_1"/>
    <property type="match status" value="1"/>
</dbReference>
<name>A0ABY1INE2_9HYPH</name>
<feature type="transmembrane region" description="Helical" evidence="7">
    <location>
        <begin position="233"/>
        <end position="260"/>
    </location>
</feature>
<dbReference type="EMBL" id="FQZC01000003">
    <property type="protein sequence ID" value="SHJ56830.1"/>
    <property type="molecule type" value="Genomic_DNA"/>
</dbReference>
<dbReference type="CDD" id="cd06261">
    <property type="entry name" value="TM_PBP2"/>
    <property type="match status" value="1"/>
</dbReference>
<evidence type="ECO:0000256" key="4">
    <source>
        <dbReference type="ARBA" id="ARBA00022692"/>
    </source>
</evidence>
<evidence type="ECO:0000313" key="9">
    <source>
        <dbReference type="EMBL" id="SHJ56830.1"/>
    </source>
</evidence>
<evidence type="ECO:0000256" key="5">
    <source>
        <dbReference type="ARBA" id="ARBA00022989"/>
    </source>
</evidence>
<evidence type="ECO:0000256" key="7">
    <source>
        <dbReference type="RuleBase" id="RU363032"/>
    </source>
</evidence>
<evidence type="ECO:0000256" key="2">
    <source>
        <dbReference type="ARBA" id="ARBA00022448"/>
    </source>
</evidence>
<evidence type="ECO:0000256" key="3">
    <source>
        <dbReference type="ARBA" id="ARBA00022475"/>
    </source>
</evidence>
<organism evidence="9 10">
    <name type="scientific">Aureimonas altamirensis DSM 21988</name>
    <dbReference type="NCBI Taxonomy" id="1121026"/>
    <lineage>
        <taxon>Bacteria</taxon>
        <taxon>Pseudomonadati</taxon>
        <taxon>Pseudomonadota</taxon>
        <taxon>Alphaproteobacteria</taxon>
        <taxon>Hyphomicrobiales</taxon>
        <taxon>Aurantimonadaceae</taxon>
        <taxon>Aureimonas</taxon>
    </lineage>
</organism>
<comment type="caution">
    <text evidence="9">The sequence shown here is derived from an EMBL/GenBank/DDBJ whole genome shotgun (WGS) entry which is preliminary data.</text>
</comment>
<dbReference type="Gene3D" id="1.10.3720.10">
    <property type="entry name" value="MetI-like"/>
    <property type="match status" value="1"/>
</dbReference>
<dbReference type="InterPro" id="IPR000515">
    <property type="entry name" value="MetI-like"/>
</dbReference>
<keyword evidence="2 7" id="KW-0813">Transport</keyword>
<dbReference type="PROSITE" id="PS50928">
    <property type="entry name" value="ABC_TM1"/>
    <property type="match status" value="1"/>
</dbReference>